<name>A0ACC1QV03_9HYPO</name>
<keyword evidence="2" id="KW-1185">Reference proteome</keyword>
<accession>A0ACC1QV03</accession>
<evidence type="ECO:0000313" key="1">
    <source>
        <dbReference type="EMBL" id="KAJ3493742.1"/>
    </source>
</evidence>
<proteinExistence type="predicted"/>
<organism evidence="1 2">
    <name type="scientific">Lecanicillium saksenae</name>
    <dbReference type="NCBI Taxonomy" id="468837"/>
    <lineage>
        <taxon>Eukaryota</taxon>
        <taxon>Fungi</taxon>
        <taxon>Dikarya</taxon>
        <taxon>Ascomycota</taxon>
        <taxon>Pezizomycotina</taxon>
        <taxon>Sordariomycetes</taxon>
        <taxon>Hypocreomycetidae</taxon>
        <taxon>Hypocreales</taxon>
        <taxon>Cordycipitaceae</taxon>
        <taxon>Lecanicillium</taxon>
    </lineage>
</organism>
<gene>
    <name evidence="1" type="ORF">NLG97_g4541</name>
</gene>
<protein>
    <submittedName>
        <fullName evidence="1">Uncharacterized protein</fullName>
    </submittedName>
</protein>
<comment type="caution">
    <text evidence="1">The sequence shown here is derived from an EMBL/GenBank/DDBJ whole genome shotgun (WGS) entry which is preliminary data.</text>
</comment>
<dbReference type="Proteomes" id="UP001148737">
    <property type="component" value="Unassembled WGS sequence"/>
</dbReference>
<sequence length="290" mass="32959">MATLGDDRLEGRQDHTAAGHSIVIMTFLCLAMYNVLELQYIIFSAFKKYQGLYFWSCIISSWGIAFNATGYMLRHLQASSKLTYATVILIGWSTMITGQSLILYSRLHLVCPEPRRLRYVLAMIIVDAVWLGIPIIVLVYGTNSSNPLPFERPYDIFEKIQLVVFFVQEVIISSIYITEASRLLKFQFEVGSVANRGIMGNLILVNAVAIILDLTIIVLEITNHYDIQTAWKPFVYSVKLKIEFIVLNRLVEFSRQLQAATALQYSDSADAFAMNRRLGQTNTPSDITYR</sequence>
<reference evidence="1" key="1">
    <citation type="submission" date="2022-07" db="EMBL/GenBank/DDBJ databases">
        <title>Genome Sequence of Lecanicillium saksenae.</title>
        <authorList>
            <person name="Buettner E."/>
        </authorList>
    </citation>
    <scope>NUCLEOTIDE SEQUENCE</scope>
    <source>
        <strain evidence="1">VT-O1</strain>
    </source>
</reference>
<evidence type="ECO:0000313" key="2">
    <source>
        <dbReference type="Proteomes" id="UP001148737"/>
    </source>
</evidence>
<dbReference type="EMBL" id="JANAKD010000455">
    <property type="protein sequence ID" value="KAJ3493742.1"/>
    <property type="molecule type" value="Genomic_DNA"/>
</dbReference>